<keyword evidence="10" id="KW-0067">ATP-binding</keyword>
<evidence type="ECO:0000256" key="6">
    <source>
        <dbReference type="ARBA" id="ARBA00022679"/>
    </source>
</evidence>
<protein>
    <recommendedName>
        <fullName evidence="3">histidine kinase</fullName>
        <ecNumber evidence="3">2.7.13.3</ecNumber>
    </recommendedName>
</protein>
<evidence type="ECO:0000256" key="8">
    <source>
        <dbReference type="ARBA" id="ARBA00022741"/>
    </source>
</evidence>
<dbReference type="AlphaFoldDB" id="A0A0U4WVW3"/>
<dbReference type="InterPro" id="IPR036097">
    <property type="entry name" value="HisK_dim/P_sf"/>
</dbReference>
<keyword evidence="9 14" id="KW-0418">Kinase</keyword>
<keyword evidence="4" id="KW-1003">Cell membrane</keyword>
<dbReference type="SMART" id="SM00388">
    <property type="entry name" value="HisKA"/>
    <property type="match status" value="1"/>
</dbReference>
<evidence type="ECO:0000256" key="1">
    <source>
        <dbReference type="ARBA" id="ARBA00000085"/>
    </source>
</evidence>
<dbReference type="CDD" id="cd00082">
    <property type="entry name" value="HisKA"/>
    <property type="match status" value="1"/>
</dbReference>
<dbReference type="Proteomes" id="UP001164714">
    <property type="component" value="Chromosome"/>
</dbReference>
<evidence type="ECO:0000313" key="14">
    <source>
        <dbReference type="EMBL" id="WAT24520.1"/>
    </source>
</evidence>
<evidence type="ECO:0000256" key="13">
    <source>
        <dbReference type="ARBA" id="ARBA00023136"/>
    </source>
</evidence>
<evidence type="ECO:0000313" key="15">
    <source>
        <dbReference type="Proteomes" id="UP001164714"/>
    </source>
</evidence>
<dbReference type="InterPro" id="IPR004358">
    <property type="entry name" value="Sig_transdc_His_kin-like_C"/>
</dbReference>
<comment type="catalytic activity">
    <reaction evidence="1">
        <text>ATP + protein L-histidine = ADP + protein N-phospho-L-histidine.</text>
        <dbReference type="EC" id="2.7.13.3"/>
    </reaction>
</comment>
<dbReference type="SUPFAM" id="SSF47384">
    <property type="entry name" value="Homodimeric domain of signal transducing histidine kinase"/>
    <property type="match status" value="1"/>
</dbReference>
<name>A0A0U4WVW3_9LACT</name>
<dbReference type="PANTHER" id="PTHR45528">
    <property type="entry name" value="SENSOR HISTIDINE KINASE CPXA"/>
    <property type="match status" value="1"/>
</dbReference>
<dbReference type="SMART" id="SM00387">
    <property type="entry name" value="HATPase_c"/>
    <property type="match status" value="1"/>
</dbReference>
<keyword evidence="5" id="KW-0597">Phosphoprotein</keyword>
<dbReference type="GO" id="GO:0000155">
    <property type="term" value="F:phosphorelay sensor kinase activity"/>
    <property type="evidence" value="ECO:0007669"/>
    <property type="project" value="InterPro"/>
</dbReference>
<dbReference type="FunFam" id="1.10.287.130:FF:000001">
    <property type="entry name" value="Two-component sensor histidine kinase"/>
    <property type="match status" value="1"/>
</dbReference>
<dbReference type="EC" id="2.7.13.3" evidence="3"/>
<evidence type="ECO:0000256" key="2">
    <source>
        <dbReference type="ARBA" id="ARBA00004651"/>
    </source>
</evidence>
<evidence type="ECO:0000256" key="12">
    <source>
        <dbReference type="ARBA" id="ARBA00023012"/>
    </source>
</evidence>
<proteinExistence type="predicted"/>
<keyword evidence="11" id="KW-1133">Transmembrane helix</keyword>
<dbReference type="InterPro" id="IPR036890">
    <property type="entry name" value="HATPase_C_sf"/>
</dbReference>
<dbReference type="PROSITE" id="PS50109">
    <property type="entry name" value="HIS_KIN"/>
    <property type="match status" value="1"/>
</dbReference>
<evidence type="ECO:0000256" key="11">
    <source>
        <dbReference type="ARBA" id="ARBA00022989"/>
    </source>
</evidence>
<dbReference type="Gene3D" id="1.10.287.130">
    <property type="match status" value="1"/>
</dbReference>
<organism evidence="14 15">
    <name type="scientific">Aerococcus urinaeequi</name>
    <dbReference type="NCBI Taxonomy" id="51665"/>
    <lineage>
        <taxon>Bacteria</taxon>
        <taxon>Bacillati</taxon>
        <taxon>Bacillota</taxon>
        <taxon>Bacilli</taxon>
        <taxon>Lactobacillales</taxon>
        <taxon>Aerococcaceae</taxon>
        <taxon>Aerococcus</taxon>
    </lineage>
</organism>
<dbReference type="InterPro" id="IPR003661">
    <property type="entry name" value="HisK_dim/P_dom"/>
</dbReference>
<dbReference type="RefSeq" id="WP_059134991.1">
    <property type="nucleotide sequence ID" value="NZ_CANSXX010000009.1"/>
</dbReference>
<evidence type="ECO:0000256" key="9">
    <source>
        <dbReference type="ARBA" id="ARBA00022777"/>
    </source>
</evidence>
<keyword evidence="13" id="KW-0472">Membrane</keyword>
<dbReference type="EMBL" id="CP114063">
    <property type="protein sequence ID" value="WAT24520.1"/>
    <property type="molecule type" value="Genomic_DNA"/>
</dbReference>
<dbReference type="InterPro" id="IPR005467">
    <property type="entry name" value="His_kinase_dom"/>
</dbReference>
<evidence type="ECO:0000256" key="4">
    <source>
        <dbReference type="ARBA" id="ARBA00022475"/>
    </source>
</evidence>
<dbReference type="KEGG" id="aui:APT62_00215"/>
<gene>
    <name evidence="14" type="ORF">OZ415_09940</name>
</gene>
<dbReference type="InterPro" id="IPR003594">
    <property type="entry name" value="HATPase_dom"/>
</dbReference>
<comment type="subcellular location">
    <subcellularLocation>
        <location evidence="2">Cell membrane</location>
        <topology evidence="2">Multi-pass membrane protein</topology>
    </subcellularLocation>
</comment>
<keyword evidence="8" id="KW-0547">Nucleotide-binding</keyword>
<dbReference type="GO" id="GO:0005886">
    <property type="term" value="C:plasma membrane"/>
    <property type="evidence" value="ECO:0007669"/>
    <property type="project" value="UniProtKB-SubCell"/>
</dbReference>
<dbReference type="Pfam" id="PF02518">
    <property type="entry name" value="HATPase_c"/>
    <property type="match status" value="1"/>
</dbReference>
<dbReference type="GO" id="GO:0005524">
    <property type="term" value="F:ATP binding"/>
    <property type="evidence" value="ECO:0007669"/>
    <property type="project" value="UniProtKB-KW"/>
</dbReference>
<dbReference type="InterPro" id="IPR050398">
    <property type="entry name" value="HssS/ArlS-like"/>
</dbReference>
<evidence type="ECO:0000256" key="3">
    <source>
        <dbReference type="ARBA" id="ARBA00012438"/>
    </source>
</evidence>
<dbReference type="OrthoDB" id="335833at2"/>
<dbReference type="PANTHER" id="PTHR45528:SF1">
    <property type="entry name" value="SENSOR HISTIDINE KINASE CPXA"/>
    <property type="match status" value="1"/>
</dbReference>
<sequence length="383" mass="44780">MQKKKSRMHTELFFEAIVWLAILVILYFGLMFVLITVYETNYSVLLRTYPGSFFVHPQFQQNFFLSLTVVYLVMSVSFVGWRIYRRLRAVQLGYVLEELHYISQGNYHHKISTSELNGMQPVVDSINRLVDSTVKAREEERRIEQSKDDLITNMSHDIRTPLTSVIGYLTLLKQEGLKDPEKAMKYINIAYDKAIQMQRMTEDLFEYTKVKQVDTKLAINRINVVRMVEQITVEFELEANKVGREFQIVAEPDDNILVDIDPEKFVRIFSNLFTNAFKYGGKGKYIRISIYQDQEKTKFVVENDGAKIPKGQLKDLFQRFYRGDKSRTEPQTGSGLGLAITQSIIELHRGEIHAESDHRGTRFIFTIPNRFEDLEDHVEMERI</sequence>
<evidence type="ECO:0000256" key="7">
    <source>
        <dbReference type="ARBA" id="ARBA00022692"/>
    </source>
</evidence>
<reference evidence="14" key="1">
    <citation type="submission" date="2022-12" db="EMBL/GenBank/DDBJ databases">
        <title>Whole genome sequence analysis of a duck derived balloon bacteium Aerococcus urinaeequi henan2020.</title>
        <authorList>
            <person name="Zhang H."/>
            <person name="Qiao H.X."/>
            <person name="Bian C.Z."/>
            <person name="Shu J.C."/>
        </authorList>
    </citation>
    <scope>NUCLEOTIDE SEQUENCE</scope>
    <source>
        <strain evidence="14">2020-HN-1</strain>
    </source>
</reference>
<dbReference type="Gene3D" id="3.30.565.10">
    <property type="entry name" value="Histidine kinase-like ATPase, C-terminal domain"/>
    <property type="match status" value="1"/>
</dbReference>
<keyword evidence="6" id="KW-0808">Transferase</keyword>
<dbReference type="Pfam" id="PF00512">
    <property type="entry name" value="HisKA"/>
    <property type="match status" value="1"/>
</dbReference>
<evidence type="ECO:0000256" key="10">
    <source>
        <dbReference type="ARBA" id="ARBA00022840"/>
    </source>
</evidence>
<dbReference type="FunFam" id="3.30.565.10:FF:000006">
    <property type="entry name" value="Sensor histidine kinase WalK"/>
    <property type="match status" value="1"/>
</dbReference>
<keyword evidence="7" id="KW-0812">Transmembrane</keyword>
<dbReference type="SUPFAM" id="SSF55874">
    <property type="entry name" value="ATPase domain of HSP90 chaperone/DNA topoisomerase II/histidine kinase"/>
    <property type="match status" value="1"/>
</dbReference>
<evidence type="ECO:0000256" key="5">
    <source>
        <dbReference type="ARBA" id="ARBA00022553"/>
    </source>
</evidence>
<keyword evidence="12" id="KW-0902">Two-component regulatory system</keyword>
<dbReference type="PRINTS" id="PR00344">
    <property type="entry name" value="BCTRLSENSOR"/>
</dbReference>
<accession>A0A0U4WVW3</accession>